<keyword evidence="2" id="KW-1003">Cell membrane</keyword>
<keyword evidence="5 6" id="KW-0472">Membrane</keyword>
<dbReference type="InterPro" id="IPR011701">
    <property type="entry name" value="MFS"/>
</dbReference>
<protein>
    <submittedName>
        <fullName evidence="8">MFS transporter AraJ</fullName>
    </submittedName>
</protein>
<dbReference type="GO" id="GO:0022857">
    <property type="term" value="F:transmembrane transporter activity"/>
    <property type="evidence" value="ECO:0007669"/>
    <property type="project" value="InterPro"/>
</dbReference>
<dbReference type="Proteomes" id="UP000234473">
    <property type="component" value="Unassembled WGS sequence"/>
</dbReference>
<dbReference type="InterPro" id="IPR020846">
    <property type="entry name" value="MFS_dom"/>
</dbReference>
<feature type="domain" description="Major facilitator superfamily (MFS) profile" evidence="7">
    <location>
        <begin position="4"/>
        <end position="78"/>
    </location>
</feature>
<comment type="caution">
    <text evidence="8">The sequence shown here is derived from an EMBL/GenBank/DDBJ whole genome shotgun (WGS) entry which is preliminary data.</text>
</comment>
<dbReference type="EMBL" id="PICB01000469">
    <property type="protein sequence ID" value="PLP46025.1"/>
    <property type="molecule type" value="Genomic_DNA"/>
</dbReference>
<name>A0A2N5AHF7_KLEVA</name>
<evidence type="ECO:0000256" key="4">
    <source>
        <dbReference type="ARBA" id="ARBA00022989"/>
    </source>
</evidence>
<dbReference type="InterPro" id="IPR036259">
    <property type="entry name" value="MFS_trans_sf"/>
</dbReference>
<keyword evidence="4 6" id="KW-1133">Transmembrane helix</keyword>
<dbReference type="AlphaFoldDB" id="A0A2N5AHF7"/>
<dbReference type="PANTHER" id="PTHR43124:SF6">
    <property type="entry name" value="TRANSPORTER ARAJ-RELATED"/>
    <property type="match status" value="1"/>
</dbReference>
<organism evidence="8 9">
    <name type="scientific">Klebsiella variicola</name>
    <dbReference type="NCBI Taxonomy" id="244366"/>
    <lineage>
        <taxon>Bacteria</taxon>
        <taxon>Pseudomonadati</taxon>
        <taxon>Pseudomonadota</taxon>
        <taxon>Gammaproteobacteria</taxon>
        <taxon>Enterobacterales</taxon>
        <taxon>Enterobacteriaceae</taxon>
        <taxon>Klebsiella/Raoultella group</taxon>
        <taxon>Klebsiella</taxon>
        <taxon>Klebsiella pneumoniae complex</taxon>
    </lineage>
</organism>
<sequence length="78" mass="8172">MKKTIFSLALGTFGLGMAEFGIMGVLPDMAHDVGMSIPAAGNMIAWYAFGVVIGAPIMALLSSRFSLKSVMLFLAALC</sequence>
<dbReference type="InterPro" id="IPR050189">
    <property type="entry name" value="MFS_Efflux_Transporters"/>
</dbReference>
<accession>A0A2N5AHF7</accession>
<dbReference type="Pfam" id="PF07690">
    <property type="entry name" value="MFS_1"/>
    <property type="match status" value="1"/>
</dbReference>
<dbReference type="GO" id="GO:0005886">
    <property type="term" value="C:plasma membrane"/>
    <property type="evidence" value="ECO:0007669"/>
    <property type="project" value="UniProtKB-SubCell"/>
</dbReference>
<evidence type="ECO:0000313" key="8">
    <source>
        <dbReference type="EMBL" id="PLP46025.1"/>
    </source>
</evidence>
<feature type="transmembrane region" description="Helical" evidence="6">
    <location>
        <begin position="44"/>
        <end position="61"/>
    </location>
</feature>
<dbReference type="PANTHER" id="PTHR43124">
    <property type="entry name" value="PURINE EFFLUX PUMP PBUE"/>
    <property type="match status" value="1"/>
</dbReference>
<reference evidence="8 9" key="2">
    <citation type="submission" date="2018-01" db="EMBL/GenBank/DDBJ databases">
        <title>Genomic study of Klebsiella pneumoniae.</title>
        <authorList>
            <person name="Yang Y."/>
            <person name="Bicalho R."/>
        </authorList>
    </citation>
    <scope>NUCLEOTIDE SEQUENCE [LARGE SCALE GENOMIC DNA]</scope>
    <source>
        <strain evidence="8 9">A5</strain>
    </source>
</reference>
<gene>
    <name evidence="8" type="ORF">CWM98_11140</name>
</gene>
<evidence type="ECO:0000256" key="6">
    <source>
        <dbReference type="SAM" id="Phobius"/>
    </source>
</evidence>
<proteinExistence type="predicted"/>
<evidence type="ECO:0000256" key="2">
    <source>
        <dbReference type="ARBA" id="ARBA00022475"/>
    </source>
</evidence>
<evidence type="ECO:0000256" key="5">
    <source>
        <dbReference type="ARBA" id="ARBA00023136"/>
    </source>
</evidence>
<dbReference type="SUPFAM" id="SSF103473">
    <property type="entry name" value="MFS general substrate transporter"/>
    <property type="match status" value="1"/>
</dbReference>
<dbReference type="PROSITE" id="PS50850">
    <property type="entry name" value="MFS"/>
    <property type="match status" value="1"/>
</dbReference>
<comment type="subcellular location">
    <subcellularLocation>
        <location evidence="1">Cell membrane</location>
        <topology evidence="1">Multi-pass membrane protein</topology>
    </subcellularLocation>
</comment>
<dbReference type="Gene3D" id="1.20.1250.20">
    <property type="entry name" value="MFS general substrate transporter like domains"/>
    <property type="match status" value="1"/>
</dbReference>
<feature type="non-terminal residue" evidence="8">
    <location>
        <position position="78"/>
    </location>
</feature>
<evidence type="ECO:0000256" key="3">
    <source>
        <dbReference type="ARBA" id="ARBA00022692"/>
    </source>
</evidence>
<evidence type="ECO:0000259" key="7">
    <source>
        <dbReference type="PROSITE" id="PS50850"/>
    </source>
</evidence>
<evidence type="ECO:0000256" key="1">
    <source>
        <dbReference type="ARBA" id="ARBA00004651"/>
    </source>
</evidence>
<evidence type="ECO:0000313" key="9">
    <source>
        <dbReference type="Proteomes" id="UP000234473"/>
    </source>
</evidence>
<reference evidence="8 9" key="1">
    <citation type="submission" date="2017-11" db="EMBL/GenBank/DDBJ databases">
        <authorList>
            <person name="Han C.G."/>
        </authorList>
    </citation>
    <scope>NUCLEOTIDE SEQUENCE [LARGE SCALE GENOMIC DNA]</scope>
    <source>
        <strain evidence="8 9">A5</strain>
    </source>
</reference>
<keyword evidence="3 6" id="KW-0812">Transmembrane</keyword>